<dbReference type="SUPFAM" id="SSF46785">
    <property type="entry name" value="Winged helix' DNA-binding domain"/>
    <property type="match status" value="1"/>
</dbReference>
<dbReference type="GO" id="GO:0003700">
    <property type="term" value="F:DNA-binding transcription factor activity"/>
    <property type="evidence" value="ECO:0007669"/>
    <property type="project" value="InterPro"/>
</dbReference>
<dbReference type="GO" id="GO:0003677">
    <property type="term" value="F:DNA binding"/>
    <property type="evidence" value="ECO:0007669"/>
    <property type="project" value="UniProtKB-KW"/>
</dbReference>
<dbReference type="PRINTS" id="PR00039">
    <property type="entry name" value="HTHLYSR"/>
</dbReference>
<dbReference type="CDD" id="cd08411">
    <property type="entry name" value="PBP2_OxyR"/>
    <property type="match status" value="1"/>
</dbReference>
<evidence type="ECO:0000259" key="6">
    <source>
        <dbReference type="PROSITE" id="PS50931"/>
    </source>
</evidence>
<dbReference type="Pfam" id="PF00126">
    <property type="entry name" value="HTH_1"/>
    <property type="match status" value="1"/>
</dbReference>
<dbReference type="Gene3D" id="1.10.10.10">
    <property type="entry name" value="Winged helix-like DNA-binding domain superfamily/Winged helix DNA-binding domain"/>
    <property type="match status" value="1"/>
</dbReference>
<keyword evidence="3" id="KW-0238">DNA-binding</keyword>
<dbReference type="InterPro" id="IPR000847">
    <property type="entry name" value="LysR_HTH_N"/>
</dbReference>
<evidence type="ECO:0000256" key="1">
    <source>
        <dbReference type="ARBA" id="ARBA00009437"/>
    </source>
</evidence>
<dbReference type="FunFam" id="1.10.10.10:FF:000001">
    <property type="entry name" value="LysR family transcriptional regulator"/>
    <property type="match status" value="1"/>
</dbReference>
<dbReference type="SUPFAM" id="SSF53850">
    <property type="entry name" value="Periplasmic binding protein-like II"/>
    <property type="match status" value="1"/>
</dbReference>
<dbReference type="InterPro" id="IPR005119">
    <property type="entry name" value="LysR_subst-bd"/>
</dbReference>
<dbReference type="PANTHER" id="PTHR30346">
    <property type="entry name" value="TRANSCRIPTIONAL DUAL REGULATOR HCAR-RELATED"/>
    <property type="match status" value="1"/>
</dbReference>
<dbReference type="PROSITE" id="PS50931">
    <property type="entry name" value="HTH_LYSR"/>
    <property type="match status" value="1"/>
</dbReference>
<evidence type="ECO:0000256" key="5">
    <source>
        <dbReference type="ARBA" id="ARBA00023163"/>
    </source>
</evidence>
<evidence type="ECO:0000256" key="4">
    <source>
        <dbReference type="ARBA" id="ARBA00023159"/>
    </source>
</evidence>
<feature type="domain" description="HTH lysR-type" evidence="6">
    <location>
        <begin position="1"/>
        <end position="58"/>
    </location>
</feature>
<keyword evidence="2" id="KW-0805">Transcription regulation</keyword>
<dbReference type="InterPro" id="IPR036388">
    <property type="entry name" value="WH-like_DNA-bd_sf"/>
</dbReference>
<keyword evidence="4" id="KW-0010">Activator</keyword>
<name>A0A160T9T0_9ZZZZ</name>
<comment type="similarity">
    <text evidence="1">Belongs to the LysR transcriptional regulatory family.</text>
</comment>
<dbReference type="Pfam" id="PF03466">
    <property type="entry name" value="LysR_substrate"/>
    <property type="match status" value="1"/>
</dbReference>
<dbReference type="EMBL" id="CZQC01000006">
    <property type="protein sequence ID" value="CUS40283.1"/>
    <property type="molecule type" value="Genomic_DNA"/>
</dbReference>
<evidence type="ECO:0000256" key="3">
    <source>
        <dbReference type="ARBA" id="ARBA00023125"/>
    </source>
</evidence>
<protein>
    <submittedName>
        <fullName evidence="7">Hydrogen peroxide-inducible genes activator</fullName>
    </submittedName>
</protein>
<keyword evidence="5" id="KW-0804">Transcription</keyword>
<dbReference type="Gene3D" id="3.40.190.10">
    <property type="entry name" value="Periplasmic binding protein-like II"/>
    <property type="match status" value="2"/>
</dbReference>
<proteinExistence type="inferred from homology"/>
<sequence>MTLTELKYIITLAQEHHFGRAAEKCHVSQPTLSVAIKKLERELDIAIFERSKSSVTVTPLGERIIAQAQRVLEESRAIKEIASSGKDQLTTPLKIGAIFTIGPYLFPHLVPQIHQQAPTMPLYLEENYTGVLRRQLRDGELDAIIVALPFTETDVLTRPLYDENFVVVLPKTHAWTKQKTIKAEQLTDEDLLMLGEGHCFRDQVFEHCPALNRKHHSRLGSVLEGSSLETLKYMVASGLGITVLPESAISNLDLNLVTTRPFESPAPFRTVALAWRGSFPRGQAIDLLLSTAAQCRINHVTNGQAYLCLS</sequence>
<evidence type="ECO:0000313" key="7">
    <source>
        <dbReference type="EMBL" id="CUS40283.1"/>
    </source>
</evidence>
<gene>
    <name evidence="7" type="ORF">MGWOODY_Tha974</name>
</gene>
<dbReference type="PANTHER" id="PTHR30346:SF26">
    <property type="entry name" value="HYDROGEN PEROXIDE-INDUCIBLE GENES ACTIVATOR"/>
    <property type="match status" value="1"/>
</dbReference>
<reference evidence="7" key="1">
    <citation type="submission" date="2015-10" db="EMBL/GenBank/DDBJ databases">
        <authorList>
            <person name="Gilbert D.G."/>
        </authorList>
    </citation>
    <scope>NUCLEOTIDE SEQUENCE</scope>
</reference>
<dbReference type="InterPro" id="IPR036390">
    <property type="entry name" value="WH_DNA-bd_sf"/>
</dbReference>
<organism evidence="7">
    <name type="scientific">hydrothermal vent metagenome</name>
    <dbReference type="NCBI Taxonomy" id="652676"/>
    <lineage>
        <taxon>unclassified sequences</taxon>
        <taxon>metagenomes</taxon>
        <taxon>ecological metagenomes</taxon>
    </lineage>
</organism>
<accession>A0A160T9T0</accession>
<dbReference type="GO" id="GO:0032993">
    <property type="term" value="C:protein-DNA complex"/>
    <property type="evidence" value="ECO:0007669"/>
    <property type="project" value="TreeGrafter"/>
</dbReference>
<evidence type="ECO:0000256" key="2">
    <source>
        <dbReference type="ARBA" id="ARBA00023015"/>
    </source>
</evidence>
<dbReference type="AlphaFoldDB" id="A0A160T9T0"/>